<sequence length="459" mass="48098">MSSNPSIWQPAVSRSEGPLYLAIADALQADIRSGELPPGRRLPPQRSLAEALGVDFTTISRAYAEAARRGLVEGRVGQGTFIRAQPVPQAVRPDAESGMLDMSMNTPPMPADAALARLVAETPLPDLRFLMRYQTPGGTREDRAAGAAWLAPRLGAVPLDRLLVAPGAQGALLAVLGTLAQAGDTICAEALTYPGLIAAAAHLRLRLVGLPMDAEGILPDAFEQACRERAPRALYCNPTLQNPTTITLPAGRRLALVEIARRHGVPILEDDAYGALPEAGPPPIAAFGPDVTWHVAGLAKPVSPVLRVAYLVVPEGAPLQRVVGAIRATAAMASPLGAGIATRWIHDGTAAAITAGIRREARARQRLAARLLPADALRADPEGFHLWLSLPAPWTRGAFVARLRAAGVGVVASDAFTLAEAPEALRIGLGAPADSGTLEQALGIIAGLWRDLPTDTLIV</sequence>
<evidence type="ECO:0000256" key="5">
    <source>
        <dbReference type="ARBA" id="ARBA00023163"/>
    </source>
</evidence>
<reference evidence="7 8" key="1">
    <citation type="submission" date="2019-01" db="EMBL/GenBank/DDBJ databases">
        <authorList>
            <person name="Chen W.-M."/>
        </authorList>
    </citation>
    <scope>NUCLEOTIDE SEQUENCE [LARGE SCALE GENOMIC DNA]</scope>
    <source>
        <strain evidence="7 8">CCP-6</strain>
    </source>
</reference>
<dbReference type="InterPro" id="IPR004839">
    <property type="entry name" value="Aminotransferase_I/II_large"/>
</dbReference>
<dbReference type="EMBL" id="SACL01000002">
    <property type="protein sequence ID" value="RVT97790.1"/>
    <property type="molecule type" value="Genomic_DNA"/>
</dbReference>
<dbReference type="SUPFAM" id="SSF53383">
    <property type="entry name" value="PLP-dependent transferases"/>
    <property type="match status" value="1"/>
</dbReference>
<gene>
    <name evidence="7" type="ORF">EOD42_08290</name>
</gene>
<keyword evidence="5" id="KW-0804">Transcription</keyword>
<dbReference type="Gene3D" id="1.10.10.10">
    <property type="entry name" value="Winged helix-like DNA-binding domain superfamily/Winged helix DNA-binding domain"/>
    <property type="match status" value="1"/>
</dbReference>
<dbReference type="CDD" id="cd00609">
    <property type="entry name" value="AAT_like"/>
    <property type="match status" value="1"/>
</dbReference>
<dbReference type="InterPro" id="IPR015421">
    <property type="entry name" value="PyrdxlP-dep_Trfase_major"/>
</dbReference>
<dbReference type="GO" id="GO:0003700">
    <property type="term" value="F:DNA-binding transcription factor activity"/>
    <property type="evidence" value="ECO:0007669"/>
    <property type="project" value="InterPro"/>
</dbReference>
<dbReference type="PROSITE" id="PS50949">
    <property type="entry name" value="HTH_GNTR"/>
    <property type="match status" value="1"/>
</dbReference>
<dbReference type="AlphaFoldDB" id="A0A437MJG3"/>
<keyword evidence="7" id="KW-0808">Transferase</keyword>
<comment type="caution">
    <text evidence="7">The sequence shown here is derived from an EMBL/GenBank/DDBJ whole genome shotgun (WGS) entry which is preliminary data.</text>
</comment>
<evidence type="ECO:0000256" key="3">
    <source>
        <dbReference type="ARBA" id="ARBA00023015"/>
    </source>
</evidence>
<organism evidence="7 8">
    <name type="scientific">Rhodovarius crocodyli</name>
    <dbReference type="NCBI Taxonomy" id="1979269"/>
    <lineage>
        <taxon>Bacteria</taxon>
        <taxon>Pseudomonadati</taxon>
        <taxon>Pseudomonadota</taxon>
        <taxon>Alphaproteobacteria</taxon>
        <taxon>Acetobacterales</taxon>
        <taxon>Roseomonadaceae</taxon>
        <taxon>Rhodovarius</taxon>
    </lineage>
</organism>
<dbReference type="Proteomes" id="UP000282957">
    <property type="component" value="Unassembled WGS sequence"/>
</dbReference>
<evidence type="ECO:0000256" key="2">
    <source>
        <dbReference type="ARBA" id="ARBA00022898"/>
    </source>
</evidence>
<evidence type="ECO:0000256" key="1">
    <source>
        <dbReference type="ARBA" id="ARBA00005384"/>
    </source>
</evidence>
<dbReference type="GO" id="GO:0008483">
    <property type="term" value="F:transaminase activity"/>
    <property type="evidence" value="ECO:0007669"/>
    <property type="project" value="UniProtKB-KW"/>
</dbReference>
<keyword evidence="7" id="KW-0032">Aminotransferase</keyword>
<dbReference type="CDD" id="cd07377">
    <property type="entry name" value="WHTH_GntR"/>
    <property type="match status" value="1"/>
</dbReference>
<dbReference type="PANTHER" id="PTHR46577">
    <property type="entry name" value="HTH-TYPE TRANSCRIPTIONAL REGULATORY PROTEIN GABR"/>
    <property type="match status" value="1"/>
</dbReference>
<evidence type="ECO:0000313" key="8">
    <source>
        <dbReference type="Proteomes" id="UP000282957"/>
    </source>
</evidence>
<dbReference type="GO" id="GO:0030170">
    <property type="term" value="F:pyridoxal phosphate binding"/>
    <property type="evidence" value="ECO:0007669"/>
    <property type="project" value="InterPro"/>
</dbReference>
<dbReference type="Pfam" id="PF00155">
    <property type="entry name" value="Aminotran_1_2"/>
    <property type="match status" value="1"/>
</dbReference>
<comment type="similarity">
    <text evidence="1">In the C-terminal section; belongs to the class-I pyridoxal-phosphate-dependent aminotransferase family.</text>
</comment>
<proteinExistence type="inferred from homology"/>
<dbReference type="OrthoDB" id="9804020at2"/>
<dbReference type="RefSeq" id="WP_127787018.1">
    <property type="nucleotide sequence ID" value="NZ_SACL01000002.1"/>
</dbReference>
<feature type="domain" description="HTH gntR-type" evidence="6">
    <location>
        <begin position="17"/>
        <end position="85"/>
    </location>
</feature>
<dbReference type="InterPro" id="IPR015424">
    <property type="entry name" value="PyrdxlP-dep_Trfase"/>
</dbReference>
<dbReference type="PANTHER" id="PTHR46577:SF1">
    <property type="entry name" value="HTH-TYPE TRANSCRIPTIONAL REGULATORY PROTEIN GABR"/>
    <property type="match status" value="1"/>
</dbReference>
<name>A0A437MJG3_9PROT</name>
<dbReference type="GO" id="GO:0003677">
    <property type="term" value="F:DNA binding"/>
    <property type="evidence" value="ECO:0007669"/>
    <property type="project" value="UniProtKB-KW"/>
</dbReference>
<dbReference type="SMART" id="SM00345">
    <property type="entry name" value="HTH_GNTR"/>
    <property type="match status" value="1"/>
</dbReference>
<evidence type="ECO:0000259" key="6">
    <source>
        <dbReference type="PROSITE" id="PS50949"/>
    </source>
</evidence>
<keyword evidence="3" id="KW-0805">Transcription regulation</keyword>
<evidence type="ECO:0000256" key="4">
    <source>
        <dbReference type="ARBA" id="ARBA00023125"/>
    </source>
</evidence>
<accession>A0A437MJG3</accession>
<dbReference type="InterPro" id="IPR051446">
    <property type="entry name" value="HTH_trans_reg/aminotransferase"/>
</dbReference>
<keyword evidence="8" id="KW-1185">Reference proteome</keyword>
<evidence type="ECO:0000313" key="7">
    <source>
        <dbReference type="EMBL" id="RVT97790.1"/>
    </source>
</evidence>
<protein>
    <submittedName>
        <fullName evidence="7">PLP-dependent aminotransferase family protein</fullName>
    </submittedName>
</protein>
<dbReference type="InterPro" id="IPR000524">
    <property type="entry name" value="Tscrpt_reg_HTH_GntR"/>
</dbReference>
<dbReference type="InterPro" id="IPR036388">
    <property type="entry name" value="WH-like_DNA-bd_sf"/>
</dbReference>
<dbReference type="Pfam" id="PF00392">
    <property type="entry name" value="GntR"/>
    <property type="match status" value="1"/>
</dbReference>
<dbReference type="Gene3D" id="3.40.640.10">
    <property type="entry name" value="Type I PLP-dependent aspartate aminotransferase-like (Major domain)"/>
    <property type="match status" value="1"/>
</dbReference>
<keyword evidence="2" id="KW-0663">Pyridoxal phosphate</keyword>
<dbReference type="SUPFAM" id="SSF46785">
    <property type="entry name" value="Winged helix' DNA-binding domain"/>
    <property type="match status" value="1"/>
</dbReference>
<dbReference type="InterPro" id="IPR036390">
    <property type="entry name" value="WH_DNA-bd_sf"/>
</dbReference>
<keyword evidence="4" id="KW-0238">DNA-binding</keyword>